<accession>A0A0F9JJC3</accession>
<gene>
    <name evidence="1" type="ORF">LCGC14_1817840</name>
</gene>
<sequence length="34" mass="3968">MTIKGVKSKKIGKRFRISIAQYRKGTAFVYVYDN</sequence>
<reference evidence="1" key="1">
    <citation type="journal article" date="2015" name="Nature">
        <title>Complex archaea that bridge the gap between prokaryotes and eukaryotes.</title>
        <authorList>
            <person name="Spang A."/>
            <person name="Saw J.H."/>
            <person name="Jorgensen S.L."/>
            <person name="Zaremba-Niedzwiedzka K."/>
            <person name="Martijn J."/>
            <person name="Lind A.E."/>
            <person name="van Eijk R."/>
            <person name="Schleper C."/>
            <person name="Guy L."/>
            <person name="Ettema T.J."/>
        </authorList>
    </citation>
    <scope>NUCLEOTIDE SEQUENCE</scope>
</reference>
<organism evidence="1">
    <name type="scientific">marine sediment metagenome</name>
    <dbReference type="NCBI Taxonomy" id="412755"/>
    <lineage>
        <taxon>unclassified sequences</taxon>
        <taxon>metagenomes</taxon>
        <taxon>ecological metagenomes</taxon>
    </lineage>
</organism>
<dbReference type="EMBL" id="LAZR01017755">
    <property type="protein sequence ID" value="KKL99097.1"/>
    <property type="molecule type" value="Genomic_DNA"/>
</dbReference>
<name>A0A0F9JJC3_9ZZZZ</name>
<dbReference type="AlphaFoldDB" id="A0A0F9JJC3"/>
<proteinExistence type="predicted"/>
<comment type="caution">
    <text evidence="1">The sequence shown here is derived from an EMBL/GenBank/DDBJ whole genome shotgun (WGS) entry which is preliminary data.</text>
</comment>
<protein>
    <submittedName>
        <fullName evidence="1">Uncharacterized protein</fullName>
    </submittedName>
</protein>
<evidence type="ECO:0000313" key="1">
    <source>
        <dbReference type="EMBL" id="KKL99097.1"/>
    </source>
</evidence>